<dbReference type="InterPro" id="IPR002319">
    <property type="entry name" value="Phenylalanyl-tRNA_Synthase"/>
</dbReference>
<dbReference type="InterPro" id="IPR006195">
    <property type="entry name" value="aa-tRNA-synth_II"/>
</dbReference>
<dbReference type="GO" id="GO:0000049">
    <property type="term" value="F:tRNA binding"/>
    <property type="evidence" value="ECO:0007669"/>
    <property type="project" value="InterPro"/>
</dbReference>
<protein>
    <recommendedName>
        <fullName evidence="6">Aminoacyl-transfer RNA synthetases class-II family profile domain-containing protein</fullName>
    </recommendedName>
</protein>
<comment type="caution">
    <text evidence="7">The sequence shown here is derived from an EMBL/GenBank/DDBJ whole genome shotgun (WGS) entry which is preliminary data.</text>
</comment>
<evidence type="ECO:0000259" key="6">
    <source>
        <dbReference type="PROSITE" id="PS50862"/>
    </source>
</evidence>
<dbReference type="GO" id="GO:0004812">
    <property type="term" value="F:aminoacyl-tRNA ligase activity"/>
    <property type="evidence" value="ECO:0007669"/>
    <property type="project" value="UniProtKB-KW"/>
</dbReference>
<keyword evidence="3" id="KW-0067">ATP-binding</keyword>
<evidence type="ECO:0000313" key="8">
    <source>
        <dbReference type="Proteomes" id="UP000177941"/>
    </source>
</evidence>
<evidence type="ECO:0000256" key="1">
    <source>
        <dbReference type="ARBA" id="ARBA00022598"/>
    </source>
</evidence>
<evidence type="ECO:0000256" key="5">
    <source>
        <dbReference type="ARBA" id="ARBA00023146"/>
    </source>
</evidence>
<keyword evidence="4" id="KW-0648">Protein biosynthesis</keyword>
<dbReference type="GO" id="GO:0043039">
    <property type="term" value="P:tRNA aminoacylation"/>
    <property type="evidence" value="ECO:0007669"/>
    <property type="project" value="InterPro"/>
</dbReference>
<gene>
    <name evidence="7" type="ORF">A3E36_00595</name>
</gene>
<name>A0A1G1X598_9BACT</name>
<proteinExistence type="predicted"/>
<organism evidence="7 8">
    <name type="scientific">Candidatus Andersenbacteria bacterium RIFCSPHIGHO2_12_FULL_45_11b</name>
    <dbReference type="NCBI Taxonomy" id="1797282"/>
    <lineage>
        <taxon>Bacteria</taxon>
        <taxon>Candidatus Anderseniibacteriota</taxon>
    </lineage>
</organism>
<evidence type="ECO:0000256" key="3">
    <source>
        <dbReference type="ARBA" id="ARBA00022840"/>
    </source>
</evidence>
<reference evidence="7 8" key="1">
    <citation type="journal article" date="2016" name="Nat. Commun.">
        <title>Thousands of microbial genomes shed light on interconnected biogeochemical processes in an aquifer system.</title>
        <authorList>
            <person name="Anantharaman K."/>
            <person name="Brown C.T."/>
            <person name="Hug L.A."/>
            <person name="Sharon I."/>
            <person name="Castelle C.J."/>
            <person name="Probst A.J."/>
            <person name="Thomas B.C."/>
            <person name="Singh A."/>
            <person name="Wilkins M.J."/>
            <person name="Karaoz U."/>
            <person name="Brodie E.L."/>
            <person name="Williams K.H."/>
            <person name="Hubbard S.S."/>
            <person name="Banfield J.F."/>
        </authorList>
    </citation>
    <scope>NUCLEOTIDE SEQUENCE [LARGE SCALE GENOMIC DNA]</scope>
</reference>
<dbReference type="InterPro" id="IPR045864">
    <property type="entry name" value="aa-tRNA-synth_II/BPL/LPL"/>
</dbReference>
<keyword evidence="1" id="KW-0436">Ligase</keyword>
<dbReference type="GO" id="GO:0006412">
    <property type="term" value="P:translation"/>
    <property type="evidence" value="ECO:0007669"/>
    <property type="project" value="UniProtKB-KW"/>
</dbReference>
<feature type="domain" description="Aminoacyl-transfer RNA synthetases class-II family profile" evidence="6">
    <location>
        <begin position="38"/>
        <end position="246"/>
    </location>
</feature>
<keyword evidence="5" id="KW-0030">Aminoacyl-tRNA synthetase</keyword>
<dbReference type="SUPFAM" id="SSF55681">
    <property type="entry name" value="Class II aaRS and biotin synthetases"/>
    <property type="match status" value="1"/>
</dbReference>
<dbReference type="GO" id="GO:0005524">
    <property type="term" value="F:ATP binding"/>
    <property type="evidence" value="ECO:0007669"/>
    <property type="project" value="UniProtKB-KW"/>
</dbReference>
<keyword evidence="2" id="KW-0547">Nucleotide-binding</keyword>
<dbReference type="PROSITE" id="PS50862">
    <property type="entry name" value="AA_TRNA_LIGASE_II"/>
    <property type="match status" value="1"/>
</dbReference>
<dbReference type="AlphaFoldDB" id="A0A1G1X598"/>
<evidence type="ECO:0000256" key="4">
    <source>
        <dbReference type="ARBA" id="ARBA00022917"/>
    </source>
</evidence>
<accession>A0A1G1X598</accession>
<dbReference type="EMBL" id="MHHS01000051">
    <property type="protein sequence ID" value="OGY35196.1"/>
    <property type="molecule type" value="Genomic_DNA"/>
</dbReference>
<dbReference type="Gene3D" id="3.30.930.10">
    <property type="entry name" value="Bira Bifunctional Protein, Domain 2"/>
    <property type="match status" value="1"/>
</dbReference>
<evidence type="ECO:0000313" key="7">
    <source>
        <dbReference type="EMBL" id="OGY35196.1"/>
    </source>
</evidence>
<evidence type="ECO:0000256" key="2">
    <source>
        <dbReference type="ARBA" id="ARBA00022741"/>
    </source>
</evidence>
<sequence length="352" mass="40288">MTDPKNGIHAINIVASNVVRALEKTYRGVIVEEVRSVPEVSVKENFDDLLFPTDNAGRSSRYTRYVTEDTVLRTHTSAVIPRWLEKVSRDNASDRIVVLPGMCYRRDVVDKTHCGEPHQMDVWRIKRGNPHFARTDMLHLIETILGSVVPGYKYQANEVVHPYTMNGLEVYVSVKGSWLEVLECGEVHPTVLKNANLDPNEYSGLALGMGLDRLVMITKDIDDIRVLRSEDPRIRRQMADLKKFVPVSNQPATKRVLSYSTSVEKTEEDICEEIRDELGPDTIFIERIEYSEIFYEQLPEKARSNLGISPDQKNVVATLTFRSLEGSMPKTMVNEWMQRLYPRLNKGNRGYM</sequence>
<dbReference type="Pfam" id="PF01409">
    <property type="entry name" value="tRNA-synt_2d"/>
    <property type="match status" value="1"/>
</dbReference>
<dbReference type="Proteomes" id="UP000177941">
    <property type="component" value="Unassembled WGS sequence"/>
</dbReference>